<evidence type="ECO:0000259" key="1">
    <source>
        <dbReference type="Pfam" id="PF01370"/>
    </source>
</evidence>
<dbReference type="Proteomes" id="UP000220353">
    <property type="component" value="Unassembled WGS sequence"/>
</dbReference>
<dbReference type="SUPFAM" id="SSF51735">
    <property type="entry name" value="NAD(P)-binding Rossmann-fold domains"/>
    <property type="match status" value="1"/>
</dbReference>
<evidence type="ECO:0000313" key="2">
    <source>
        <dbReference type="EMBL" id="PDT45697.1"/>
    </source>
</evidence>
<protein>
    <submittedName>
        <fullName evidence="2">UDP-glucose 4-epimerase</fullName>
    </submittedName>
</protein>
<organism evidence="2 3">
    <name type="scientific">Rhizobium fredii</name>
    <name type="common">Sinorhizobium fredii</name>
    <dbReference type="NCBI Taxonomy" id="380"/>
    <lineage>
        <taxon>Bacteria</taxon>
        <taxon>Pseudomonadati</taxon>
        <taxon>Pseudomonadota</taxon>
        <taxon>Alphaproteobacteria</taxon>
        <taxon>Hyphomicrobiales</taxon>
        <taxon>Rhizobiaceae</taxon>
        <taxon>Sinorhizobium/Ensifer group</taxon>
        <taxon>Sinorhizobium</taxon>
    </lineage>
</organism>
<accession>A0A2A6LTN8</accession>
<evidence type="ECO:0000313" key="3">
    <source>
        <dbReference type="Proteomes" id="UP000220353"/>
    </source>
</evidence>
<dbReference type="InterPro" id="IPR001509">
    <property type="entry name" value="Epimerase_deHydtase"/>
</dbReference>
<comment type="caution">
    <text evidence="2">The sequence shown here is derived from an EMBL/GenBank/DDBJ whole genome shotgun (WGS) entry which is preliminary data.</text>
</comment>
<feature type="domain" description="NAD-dependent epimerase/dehydratase" evidence="1">
    <location>
        <begin position="3"/>
        <end position="166"/>
    </location>
</feature>
<dbReference type="Gene3D" id="3.40.50.720">
    <property type="entry name" value="NAD(P)-binding Rossmann-like Domain"/>
    <property type="match status" value="1"/>
</dbReference>
<dbReference type="PANTHER" id="PTHR43245:SF55">
    <property type="entry name" value="NAD(P)-BINDING DOMAIN-CONTAINING PROTEIN"/>
    <property type="match status" value="1"/>
</dbReference>
<gene>
    <name evidence="2" type="ORF">CO661_22485</name>
</gene>
<sequence>MLILVTGATGKVGQHLIAGLLDDPRFARARIRALCHNRLRAETDRVEVLRGSIAARDVVARALAGVTHVVHLATCKETPDGVMDVTVKGLFWLLEEFRASQTARQFILIGGDAGIGHFHYRHDGPVTEATPYRAYPGCYALSKVLEEVMLEQYGIQYGVNGCCLRAPWIMEKDDFKYSLSFGDDVFGGPVWKTLVPEADATRHAKDGTIPLLLDDDGRPLKRNFVHVDDLVAAILAAIDHPRAVRQLFNISMDRPVDYGEVAAYLARTRGLDSVDIPSRFHSNWMDNSKAKYLLGWEPGYDLEKLIDSAWQYERAAEDPRVVWYPG</sequence>
<reference evidence="2 3" key="1">
    <citation type="submission" date="2017-09" db="EMBL/GenBank/DDBJ databases">
        <title>Comparative genomics of rhizobia isolated from Phaseolus vulgaris in China.</title>
        <authorList>
            <person name="Tong W."/>
        </authorList>
    </citation>
    <scope>NUCLEOTIDE SEQUENCE [LARGE SCALE GENOMIC DNA]</scope>
    <source>
        <strain evidence="2 3">PCH1</strain>
    </source>
</reference>
<feature type="domain" description="NAD-dependent epimerase/dehydratase" evidence="1">
    <location>
        <begin position="202"/>
        <end position="250"/>
    </location>
</feature>
<dbReference type="EMBL" id="NWTC01000019">
    <property type="protein sequence ID" value="PDT45697.1"/>
    <property type="molecule type" value="Genomic_DNA"/>
</dbReference>
<dbReference type="InterPro" id="IPR036291">
    <property type="entry name" value="NAD(P)-bd_dom_sf"/>
</dbReference>
<dbReference type="PANTHER" id="PTHR43245">
    <property type="entry name" value="BIFUNCTIONAL POLYMYXIN RESISTANCE PROTEIN ARNA"/>
    <property type="match status" value="1"/>
</dbReference>
<dbReference type="Pfam" id="PF01370">
    <property type="entry name" value="Epimerase"/>
    <property type="match status" value="2"/>
</dbReference>
<proteinExistence type="predicted"/>
<dbReference type="CDD" id="cd08946">
    <property type="entry name" value="SDR_e"/>
    <property type="match status" value="1"/>
</dbReference>
<dbReference type="AlphaFoldDB" id="A0A2A6LTN8"/>
<name>A0A2A6LTN8_RHIFR</name>
<dbReference type="InterPro" id="IPR050177">
    <property type="entry name" value="Lipid_A_modif_metabolic_enz"/>
</dbReference>
<dbReference type="RefSeq" id="WP_097587359.1">
    <property type="nucleotide sequence ID" value="NZ_NWTC01000019.1"/>
</dbReference>